<dbReference type="eggNOG" id="COG0438">
    <property type="taxonomic scope" value="Bacteria"/>
</dbReference>
<dbReference type="Pfam" id="PF13469">
    <property type="entry name" value="Sulfotransfer_3"/>
    <property type="match status" value="1"/>
</dbReference>
<sequence length="369" mass="40382">MSRQVFPTAKATPAPFGRLAPGGSGAAPLFDPTRLLDVAKDRLGGSVPLDQVAQQGFELLCADLEAAAPSLSFTGKKLVQNAVLDALVKRGWALSRPPQAPEISRPIFILSPYRSATTFLHRVLGQDPRLRAPKTWEVAVAPVGPNGTLSKAERVALVDLFIRQTNKMSPKLSALHPTDAQSPEECAGFLETSFASASFLFLAPLETYLNWLGGLGLAQMQTAYQAYDACLRSLPPTDQRWVLKCPTHLWGAEGLMQVYPDAQFIRIKRPAQDSIASYSSLVQANHDIYARRSDPARVHEISAHAFNQGMARFEKAAPTIPRDQVLELQFESMRASPLEQMRIVYDWLGLALSDEDIARLQGAIAAQPK</sequence>
<evidence type="ECO:0008006" key="3">
    <source>
        <dbReference type="Google" id="ProtNLM"/>
    </source>
</evidence>
<gene>
    <name evidence="1" type="ORF">ATO10_09913</name>
</gene>
<dbReference type="RefSeq" id="WP_035250989.1">
    <property type="nucleotide sequence ID" value="NZ_AQQY01000005.1"/>
</dbReference>
<dbReference type="OrthoDB" id="7840040at2"/>
<accession>A0A058ZLS4</accession>
<proteinExistence type="predicted"/>
<dbReference type="InterPro" id="IPR027417">
    <property type="entry name" value="P-loop_NTPase"/>
</dbReference>
<protein>
    <recommendedName>
        <fullName evidence="3">Sulfotransferase</fullName>
    </recommendedName>
</protein>
<name>A0A058ZLS4_9RHOB</name>
<dbReference type="InterPro" id="IPR052736">
    <property type="entry name" value="Stf3_sulfotransferase"/>
</dbReference>
<keyword evidence="2" id="KW-1185">Reference proteome</keyword>
<evidence type="ECO:0000313" key="1">
    <source>
        <dbReference type="EMBL" id="KCV82152.1"/>
    </source>
</evidence>
<dbReference type="Proteomes" id="UP000024836">
    <property type="component" value="Unassembled WGS sequence"/>
</dbReference>
<evidence type="ECO:0000313" key="2">
    <source>
        <dbReference type="Proteomes" id="UP000024836"/>
    </source>
</evidence>
<organism evidence="1 2">
    <name type="scientific">Actibacterium atlanticum</name>
    <dbReference type="NCBI Taxonomy" id="1461693"/>
    <lineage>
        <taxon>Bacteria</taxon>
        <taxon>Pseudomonadati</taxon>
        <taxon>Pseudomonadota</taxon>
        <taxon>Alphaproteobacteria</taxon>
        <taxon>Rhodobacterales</taxon>
        <taxon>Roseobacteraceae</taxon>
        <taxon>Actibacterium</taxon>
    </lineage>
</organism>
<dbReference type="Gene3D" id="3.40.50.300">
    <property type="entry name" value="P-loop containing nucleotide triphosphate hydrolases"/>
    <property type="match status" value="1"/>
</dbReference>
<dbReference type="STRING" id="1461693.ATO10_09913"/>
<dbReference type="AlphaFoldDB" id="A0A058ZLS4"/>
<dbReference type="SUPFAM" id="SSF52540">
    <property type="entry name" value="P-loop containing nucleoside triphosphate hydrolases"/>
    <property type="match status" value="1"/>
</dbReference>
<comment type="caution">
    <text evidence="1">The sequence shown here is derived from an EMBL/GenBank/DDBJ whole genome shotgun (WGS) entry which is preliminary data.</text>
</comment>
<dbReference type="EMBL" id="AQQY01000005">
    <property type="protein sequence ID" value="KCV82152.1"/>
    <property type="molecule type" value="Genomic_DNA"/>
</dbReference>
<dbReference type="PANTHER" id="PTHR36451:SF1">
    <property type="entry name" value="OMEGA-HYDROXY-BETA-DIHYDROMENAQUINONE-9 SULFOTRANSFERASE STF3"/>
    <property type="match status" value="1"/>
</dbReference>
<reference evidence="1 2" key="1">
    <citation type="submission" date="2013-04" db="EMBL/GenBank/DDBJ databases">
        <title>Shimia sp. 22II-S11-Z10 Genome Sequencing.</title>
        <authorList>
            <person name="Lai Q."/>
            <person name="Li G."/>
            <person name="Shao Z."/>
        </authorList>
    </citation>
    <scope>NUCLEOTIDE SEQUENCE [LARGE SCALE GENOMIC DNA]</scope>
    <source>
        <strain evidence="2">22II-S11-Z10</strain>
    </source>
</reference>
<dbReference type="PANTHER" id="PTHR36451">
    <property type="entry name" value="PAPS-DEPENDENT SULFOTRANSFERASE STF3"/>
    <property type="match status" value="1"/>
</dbReference>